<feature type="transmembrane region" description="Helical" evidence="2">
    <location>
        <begin position="83"/>
        <end position="105"/>
    </location>
</feature>
<dbReference type="Pfam" id="PF04341">
    <property type="entry name" value="DUF485"/>
    <property type="match status" value="1"/>
</dbReference>
<feature type="region of interest" description="Disordered" evidence="1">
    <location>
        <begin position="1"/>
        <end position="22"/>
    </location>
</feature>
<dbReference type="InterPro" id="IPR007436">
    <property type="entry name" value="DUF485"/>
</dbReference>
<evidence type="ECO:0000313" key="4">
    <source>
        <dbReference type="Proteomes" id="UP000291832"/>
    </source>
</evidence>
<dbReference type="AlphaFoldDB" id="A0A4Q7TXJ1"/>
<feature type="compositionally biased region" description="Pro residues" evidence="1">
    <location>
        <begin position="7"/>
        <end position="17"/>
    </location>
</feature>
<dbReference type="EMBL" id="SHKI01000004">
    <property type="protein sequence ID" value="RZT65951.1"/>
    <property type="molecule type" value="Genomic_DNA"/>
</dbReference>
<keyword evidence="2" id="KW-1133">Transmembrane helix</keyword>
<protein>
    <submittedName>
        <fullName evidence="3">Uncharacterized membrane protein (DUF485 family)</fullName>
    </submittedName>
</protein>
<name>A0A4Q7TXJ1_9MICO</name>
<dbReference type="PANTHER" id="PTHR38441">
    <property type="entry name" value="INTEGRAL MEMBRANE PROTEIN-RELATED"/>
    <property type="match status" value="1"/>
</dbReference>
<keyword evidence="4" id="KW-1185">Reference proteome</keyword>
<reference evidence="3 4" key="1">
    <citation type="journal article" date="2015" name="Stand. Genomic Sci.">
        <title>Genomic Encyclopedia of Bacterial and Archaeal Type Strains, Phase III: the genomes of soil and plant-associated and newly described type strains.</title>
        <authorList>
            <person name="Whitman W.B."/>
            <person name="Woyke T."/>
            <person name="Klenk H.P."/>
            <person name="Zhou Y."/>
            <person name="Lilburn T.G."/>
            <person name="Beck B.J."/>
            <person name="De Vos P."/>
            <person name="Vandamme P."/>
            <person name="Eisen J.A."/>
            <person name="Garrity G."/>
            <person name="Hugenholtz P."/>
            <person name="Kyrpides N.C."/>
        </authorList>
    </citation>
    <scope>NUCLEOTIDE SEQUENCE [LARGE SCALE GENOMIC DNA]</scope>
    <source>
        <strain evidence="3 4">RF6</strain>
    </source>
</reference>
<gene>
    <name evidence="3" type="ORF">EV139_1375</name>
</gene>
<comment type="caution">
    <text evidence="3">The sequence shown here is derived from an EMBL/GenBank/DDBJ whole genome shotgun (WGS) entry which is preliminary data.</text>
</comment>
<evidence type="ECO:0000256" key="1">
    <source>
        <dbReference type="SAM" id="MobiDB-lite"/>
    </source>
</evidence>
<evidence type="ECO:0000256" key="2">
    <source>
        <dbReference type="SAM" id="Phobius"/>
    </source>
</evidence>
<proteinExistence type="predicted"/>
<dbReference type="Proteomes" id="UP000291832">
    <property type="component" value="Unassembled WGS sequence"/>
</dbReference>
<keyword evidence="2" id="KW-0812">Transmembrane</keyword>
<keyword evidence="2" id="KW-0472">Membrane</keyword>
<feature type="transmembrane region" description="Helical" evidence="2">
    <location>
        <begin position="50"/>
        <end position="71"/>
    </location>
</feature>
<dbReference type="PANTHER" id="PTHR38441:SF1">
    <property type="entry name" value="MEMBRANE PROTEIN"/>
    <property type="match status" value="1"/>
</dbReference>
<dbReference type="OrthoDB" id="3543412at2"/>
<evidence type="ECO:0000313" key="3">
    <source>
        <dbReference type="EMBL" id="RZT65951.1"/>
    </source>
</evidence>
<sequence length="143" mass="15996">MVHNTPPITPPDSPPGPARAGGNPGDVEVDYVDFQARPEFQELRHRFRRFVFPVTVAFMIWFLGYVLLAAFNHEFMARPLLGLNVGLWLGLAQFVTTFGITMWYVRFANRRLDPVTEGLRAELEDIAAGAAPNQAHETEAGTK</sequence>
<organism evidence="3 4">
    <name type="scientific">Leucobacter luti</name>
    <dbReference type="NCBI Taxonomy" id="340320"/>
    <lineage>
        <taxon>Bacteria</taxon>
        <taxon>Bacillati</taxon>
        <taxon>Actinomycetota</taxon>
        <taxon>Actinomycetes</taxon>
        <taxon>Micrococcales</taxon>
        <taxon>Microbacteriaceae</taxon>
        <taxon>Leucobacter</taxon>
    </lineage>
</organism>
<dbReference type="RefSeq" id="WP_130453602.1">
    <property type="nucleotide sequence ID" value="NZ_QYAG01000001.1"/>
</dbReference>
<accession>A0A4Q7TXJ1</accession>